<sequence length="454" mass="51946">MTMDRLPGEMLAAVLRRLPPRYLAVCRAVCREWRGVIDARGLLLAVAHLLPRPLSGIFINFFGEVGHCFFSRPTQQRSPSPPGIDTTLQFLPNWWNPRGRGGVLDHCNGLLLYESGDSMYVCNPATRRSAPLPLPRIRPFFCTRTYLVFDPTVTLHYNVLFLPDAPMQVFSSTTGQWEEKHFIRVGDPTVTVSDVWLDPSPPTSSITIRRYAVYWQQALYLHCRGGFIVRLSLLEDKYMVIRTPESDTLFIMPPKSHNDECGERHEEHSTPHVYLGKSKLGVYYTILRGCRLSVWTLHQGSELRQTAKWDLNHQADLEPSFLRHYTNHHLVQEINKPWILNPSQKESEDTGAYEWDSSDDSVVDAQGAINNNERCVHRYDGIDLLGYHPCKEIAFLGDRLSAFAYNLDNTKLECLGSLCQTCRRHMPDSPAPTLRSFIYTPCLYDQLPAHNDDE</sequence>
<proteinExistence type="predicted"/>
<protein>
    <submittedName>
        <fullName evidence="1">Uncharacterized protein</fullName>
    </submittedName>
</protein>
<evidence type="ECO:0000313" key="2">
    <source>
        <dbReference type="Proteomes" id="UP001732700"/>
    </source>
</evidence>
<dbReference type="EnsemblPlants" id="AVESA.00010b.r2.3DG0519980.1">
    <property type="protein sequence ID" value="AVESA.00010b.r2.3DG0519980.1.CDS"/>
    <property type="gene ID" value="AVESA.00010b.r2.3DG0519980"/>
</dbReference>
<accession>A0ACD5VUT5</accession>
<reference evidence="1" key="1">
    <citation type="submission" date="2021-05" db="EMBL/GenBank/DDBJ databases">
        <authorList>
            <person name="Scholz U."/>
            <person name="Mascher M."/>
            <person name="Fiebig A."/>
        </authorList>
    </citation>
    <scope>NUCLEOTIDE SEQUENCE [LARGE SCALE GENOMIC DNA]</scope>
</reference>
<reference evidence="1" key="2">
    <citation type="submission" date="2025-09" db="UniProtKB">
        <authorList>
            <consortium name="EnsemblPlants"/>
        </authorList>
    </citation>
    <scope>IDENTIFICATION</scope>
</reference>
<name>A0ACD5VUT5_AVESA</name>
<evidence type="ECO:0000313" key="1">
    <source>
        <dbReference type="EnsemblPlants" id="AVESA.00010b.r2.3DG0519980.1.CDS"/>
    </source>
</evidence>
<dbReference type="Proteomes" id="UP001732700">
    <property type="component" value="Chromosome 3D"/>
</dbReference>
<organism evidence="1 2">
    <name type="scientific">Avena sativa</name>
    <name type="common">Oat</name>
    <dbReference type="NCBI Taxonomy" id="4498"/>
    <lineage>
        <taxon>Eukaryota</taxon>
        <taxon>Viridiplantae</taxon>
        <taxon>Streptophyta</taxon>
        <taxon>Embryophyta</taxon>
        <taxon>Tracheophyta</taxon>
        <taxon>Spermatophyta</taxon>
        <taxon>Magnoliopsida</taxon>
        <taxon>Liliopsida</taxon>
        <taxon>Poales</taxon>
        <taxon>Poaceae</taxon>
        <taxon>BOP clade</taxon>
        <taxon>Pooideae</taxon>
        <taxon>Poodae</taxon>
        <taxon>Poeae</taxon>
        <taxon>Poeae Chloroplast Group 1 (Aveneae type)</taxon>
        <taxon>Aveninae</taxon>
        <taxon>Avena</taxon>
    </lineage>
</organism>
<keyword evidence="2" id="KW-1185">Reference proteome</keyword>